<dbReference type="Proteomes" id="UP000464178">
    <property type="component" value="Chromosome"/>
</dbReference>
<evidence type="ECO:0000313" key="2">
    <source>
        <dbReference type="EMBL" id="VTR94129.1"/>
    </source>
</evidence>
<organism evidence="2 3">
    <name type="scientific">Gemmata massiliana</name>
    <dbReference type="NCBI Taxonomy" id="1210884"/>
    <lineage>
        <taxon>Bacteria</taxon>
        <taxon>Pseudomonadati</taxon>
        <taxon>Planctomycetota</taxon>
        <taxon>Planctomycetia</taxon>
        <taxon>Gemmatales</taxon>
        <taxon>Gemmataceae</taxon>
        <taxon>Gemmata</taxon>
    </lineage>
</organism>
<name>A0A6P2CZ14_9BACT</name>
<keyword evidence="3" id="KW-1185">Reference proteome</keyword>
<evidence type="ECO:0000256" key="1">
    <source>
        <dbReference type="SAM" id="MobiDB-lite"/>
    </source>
</evidence>
<dbReference type="AlphaFoldDB" id="A0A6P2CZ14"/>
<reference evidence="2 3" key="1">
    <citation type="submission" date="2019-05" db="EMBL/GenBank/DDBJ databases">
        <authorList>
            <consortium name="Science for Life Laboratories"/>
        </authorList>
    </citation>
    <scope>NUCLEOTIDE SEQUENCE [LARGE SCALE GENOMIC DNA]</scope>
    <source>
        <strain evidence="2">Soil9</strain>
    </source>
</reference>
<dbReference type="EMBL" id="LR593886">
    <property type="protein sequence ID" value="VTR94129.1"/>
    <property type="molecule type" value="Genomic_DNA"/>
</dbReference>
<sequence>MARRDVKGAKQFNYEIAADLADRFREFCKSRGESVREHLEMALGRHLDNPPPAFKPTAPPLPPIAPPEPATEKPAPKKPKGKK</sequence>
<dbReference type="KEGG" id="gms:SOIL9_35850"/>
<protein>
    <submittedName>
        <fullName evidence="2">Uncharacterized protein</fullName>
    </submittedName>
</protein>
<gene>
    <name evidence="2" type="ORF">SOIL9_35850</name>
</gene>
<feature type="compositionally biased region" description="Pro residues" evidence="1">
    <location>
        <begin position="49"/>
        <end position="69"/>
    </location>
</feature>
<evidence type="ECO:0000313" key="3">
    <source>
        <dbReference type="Proteomes" id="UP000464178"/>
    </source>
</evidence>
<proteinExistence type="predicted"/>
<accession>A0A6P2CZ14</accession>
<feature type="region of interest" description="Disordered" evidence="1">
    <location>
        <begin position="46"/>
        <end position="83"/>
    </location>
</feature>